<dbReference type="OrthoDB" id="3221862at2759"/>
<evidence type="ECO:0000313" key="2">
    <source>
        <dbReference type="EMBL" id="KAF9455305.1"/>
    </source>
</evidence>
<dbReference type="AlphaFoldDB" id="A0A9P6CAR8"/>
<dbReference type="Proteomes" id="UP000807353">
    <property type="component" value="Unassembled WGS sequence"/>
</dbReference>
<dbReference type="InterPro" id="IPR046700">
    <property type="entry name" value="DUF6570"/>
</dbReference>
<dbReference type="EMBL" id="MU150794">
    <property type="protein sequence ID" value="KAF9455305.1"/>
    <property type="molecule type" value="Genomic_DNA"/>
</dbReference>
<feature type="domain" description="DUF6570" evidence="1">
    <location>
        <begin position="4"/>
        <end position="135"/>
    </location>
</feature>
<name>A0A9P6CAR8_9AGAR</name>
<accession>A0A9P6CAR8</accession>
<reference evidence="2" key="1">
    <citation type="submission" date="2020-11" db="EMBL/GenBank/DDBJ databases">
        <authorList>
            <consortium name="DOE Joint Genome Institute"/>
            <person name="Ahrendt S."/>
            <person name="Riley R."/>
            <person name="Andreopoulos W."/>
            <person name="Labutti K."/>
            <person name="Pangilinan J."/>
            <person name="Ruiz-Duenas F.J."/>
            <person name="Barrasa J.M."/>
            <person name="Sanchez-Garcia M."/>
            <person name="Camarero S."/>
            <person name="Miyauchi S."/>
            <person name="Serrano A."/>
            <person name="Linde D."/>
            <person name="Babiker R."/>
            <person name="Drula E."/>
            <person name="Ayuso-Fernandez I."/>
            <person name="Pacheco R."/>
            <person name="Padilla G."/>
            <person name="Ferreira P."/>
            <person name="Barriuso J."/>
            <person name="Kellner H."/>
            <person name="Castanera R."/>
            <person name="Alfaro M."/>
            <person name="Ramirez L."/>
            <person name="Pisabarro A.G."/>
            <person name="Kuo A."/>
            <person name="Tritt A."/>
            <person name="Lipzen A."/>
            <person name="He G."/>
            <person name="Yan M."/>
            <person name="Ng V."/>
            <person name="Cullen D."/>
            <person name="Martin F."/>
            <person name="Rosso M.-N."/>
            <person name="Henrissat B."/>
            <person name="Hibbett D."/>
            <person name="Martinez A.T."/>
            <person name="Grigoriev I.V."/>
        </authorList>
    </citation>
    <scope>NUCLEOTIDE SEQUENCE</scope>
    <source>
        <strain evidence="2">CBS 247.69</strain>
    </source>
</reference>
<sequence length="271" mass="30013">MLKGGRPKNALANGLWIGDIPDVLKGLTYAEKILIARIRHNACVVRVASGCGKLDANAIMFANPSVKIYHKLPPSIEELNEVLAIVFLGPVIPTDELWKRTPMLVRRNRVADALEWLKLNHVDYADLEISQENLNSYSLSGIPVTVDWKQTGIDESNINTQATSVHNDEIGIGTDQGPCTFRVHGLTGEQYSNMSISALKARALKHIATDGVTLGVGHDINPQSIYDNPQAYPGMFPWLFPYGYGGFRNGIIEGKFGEISHKRHLLMYHDK</sequence>
<protein>
    <recommendedName>
        <fullName evidence="1">DUF6570 domain-containing protein</fullName>
    </recommendedName>
</protein>
<evidence type="ECO:0000259" key="1">
    <source>
        <dbReference type="Pfam" id="PF20209"/>
    </source>
</evidence>
<organism evidence="2 3">
    <name type="scientific">Collybia nuda</name>
    <dbReference type="NCBI Taxonomy" id="64659"/>
    <lineage>
        <taxon>Eukaryota</taxon>
        <taxon>Fungi</taxon>
        <taxon>Dikarya</taxon>
        <taxon>Basidiomycota</taxon>
        <taxon>Agaricomycotina</taxon>
        <taxon>Agaricomycetes</taxon>
        <taxon>Agaricomycetidae</taxon>
        <taxon>Agaricales</taxon>
        <taxon>Tricholomatineae</taxon>
        <taxon>Clitocybaceae</taxon>
        <taxon>Collybia</taxon>
    </lineage>
</organism>
<evidence type="ECO:0000313" key="3">
    <source>
        <dbReference type="Proteomes" id="UP000807353"/>
    </source>
</evidence>
<proteinExistence type="predicted"/>
<comment type="caution">
    <text evidence="2">The sequence shown here is derived from an EMBL/GenBank/DDBJ whole genome shotgun (WGS) entry which is preliminary data.</text>
</comment>
<dbReference type="Pfam" id="PF20209">
    <property type="entry name" value="DUF6570"/>
    <property type="match status" value="1"/>
</dbReference>
<keyword evidence="3" id="KW-1185">Reference proteome</keyword>
<feature type="non-terminal residue" evidence="2">
    <location>
        <position position="271"/>
    </location>
</feature>
<gene>
    <name evidence="2" type="ORF">BDZ94DRAFT_1231032</name>
</gene>